<accession>A0AAX3EHR7</accession>
<protein>
    <submittedName>
        <fullName evidence="2">Helix-turn-helix domain-containing protein</fullName>
    </submittedName>
</protein>
<dbReference type="SUPFAM" id="SSF47413">
    <property type="entry name" value="lambda repressor-like DNA-binding domains"/>
    <property type="match status" value="1"/>
</dbReference>
<dbReference type="CDD" id="cd00093">
    <property type="entry name" value="HTH_XRE"/>
    <property type="match status" value="1"/>
</dbReference>
<sequence length="114" mass="12150">MGRRELGLTRAAEDAIVVLGQQIRMARAARGMTAEHLAGTAGITRKTLAAIERGSAASSIGNVFNVASIVGVPLFGVDDPSQLIALRRRGEERLALLPARVDKKRRGNDDGLDF</sequence>
<dbReference type="RefSeq" id="WP_031216700.1">
    <property type="nucleotide sequence ID" value="NZ_BDMH01000034.1"/>
</dbReference>
<dbReference type="EMBL" id="CP101185">
    <property type="protein sequence ID" value="UYV97425.1"/>
    <property type="molecule type" value="Genomic_DNA"/>
</dbReference>
<keyword evidence="3" id="KW-1185">Reference proteome</keyword>
<reference evidence="2" key="1">
    <citation type="submission" date="2022-07" db="EMBL/GenBank/DDBJ databases">
        <authorList>
            <person name="Wu T."/>
        </authorList>
    </citation>
    <scope>NUCLEOTIDE SEQUENCE</scope>
    <source>
        <strain evidence="2">SD-1</strain>
    </source>
</reference>
<proteinExistence type="predicted"/>
<evidence type="ECO:0000313" key="3">
    <source>
        <dbReference type="Proteomes" id="UP001163293"/>
    </source>
</evidence>
<dbReference type="InterPro" id="IPR001387">
    <property type="entry name" value="Cro/C1-type_HTH"/>
</dbReference>
<name>A0AAX3EHR7_PAEUR</name>
<dbReference type="Proteomes" id="UP001163293">
    <property type="component" value="Chromosome"/>
</dbReference>
<organism evidence="2 3">
    <name type="scientific">Paenarthrobacter ureafaciens</name>
    <dbReference type="NCBI Taxonomy" id="37931"/>
    <lineage>
        <taxon>Bacteria</taxon>
        <taxon>Bacillati</taxon>
        <taxon>Actinomycetota</taxon>
        <taxon>Actinomycetes</taxon>
        <taxon>Micrococcales</taxon>
        <taxon>Micrococcaceae</taxon>
        <taxon>Paenarthrobacter</taxon>
    </lineage>
</organism>
<dbReference type="GO" id="GO:0003677">
    <property type="term" value="F:DNA binding"/>
    <property type="evidence" value="ECO:0007669"/>
    <property type="project" value="InterPro"/>
</dbReference>
<dbReference type="InterPro" id="IPR010982">
    <property type="entry name" value="Lambda_DNA-bd_dom_sf"/>
</dbReference>
<dbReference type="AlphaFoldDB" id="A0AAX3EHR7"/>
<dbReference type="Pfam" id="PF01381">
    <property type="entry name" value="HTH_3"/>
    <property type="match status" value="1"/>
</dbReference>
<dbReference type="SMART" id="SM00530">
    <property type="entry name" value="HTH_XRE"/>
    <property type="match status" value="1"/>
</dbReference>
<evidence type="ECO:0000313" key="2">
    <source>
        <dbReference type="EMBL" id="UYV97425.1"/>
    </source>
</evidence>
<gene>
    <name evidence="2" type="ORF">NL394_20740</name>
</gene>
<dbReference type="Gene3D" id="1.10.260.40">
    <property type="entry name" value="lambda repressor-like DNA-binding domains"/>
    <property type="match status" value="1"/>
</dbReference>
<feature type="domain" description="HTH cro/C1-type" evidence="1">
    <location>
        <begin position="23"/>
        <end position="83"/>
    </location>
</feature>
<dbReference type="PROSITE" id="PS50943">
    <property type="entry name" value="HTH_CROC1"/>
    <property type="match status" value="1"/>
</dbReference>
<evidence type="ECO:0000259" key="1">
    <source>
        <dbReference type="PROSITE" id="PS50943"/>
    </source>
</evidence>